<keyword evidence="3" id="KW-1185">Reference proteome</keyword>
<name>A0A812T8D0_9DINO</name>
<feature type="region of interest" description="Disordered" evidence="1">
    <location>
        <begin position="117"/>
        <end position="146"/>
    </location>
</feature>
<dbReference type="EMBL" id="CAJNDS010002523">
    <property type="protein sequence ID" value="CAE7510947.1"/>
    <property type="molecule type" value="Genomic_DNA"/>
</dbReference>
<feature type="compositionally biased region" description="Basic and acidic residues" evidence="1">
    <location>
        <begin position="135"/>
        <end position="144"/>
    </location>
</feature>
<evidence type="ECO:0000313" key="3">
    <source>
        <dbReference type="Proteomes" id="UP000604046"/>
    </source>
</evidence>
<comment type="caution">
    <text evidence="2">The sequence shown here is derived from an EMBL/GenBank/DDBJ whole genome shotgun (WGS) entry which is preliminary data.</text>
</comment>
<feature type="compositionally biased region" description="Polar residues" evidence="1">
    <location>
        <begin position="117"/>
        <end position="133"/>
    </location>
</feature>
<proteinExistence type="predicted"/>
<accession>A0A812T8D0</accession>
<evidence type="ECO:0000256" key="1">
    <source>
        <dbReference type="SAM" id="MobiDB-lite"/>
    </source>
</evidence>
<organism evidence="2 3">
    <name type="scientific">Symbiodinium natans</name>
    <dbReference type="NCBI Taxonomy" id="878477"/>
    <lineage>
        <taxon>Eukaryota</taxon>
        <taxon>Sar</taxon>
        <taxon>Alveolata</taxon>
        <taxon>Dinophyceae</taxon>
        <taxon>Suessiales</taxon>
        <taxon>Symbiodiniaceae</taxon>
        <taxon>Symbiodinium</taxon>
    </lineage>
</organism>
<sequence length="161" mass="18576">MNNPTGLKKGLVQQWQAATSAMDKFQFLKSFLLDRDMADITVDAYYENETKERYVELPLCEIKEKYEKLPGGKEFVADIVANQKGKEHPQSKSEAWRIYKVFNCVDISSLLPQSANMIPNLNNQEPQTPNGTRRWQPDPSREQDDSLCCCLEEQSRKAWGR</sequence>
<reference evidence="2" key="1">
    <citation type="submission" date="2021-02" db="EMBL/GenBank/DDBJ databases">
        <authorList>
            <person name="Dougan E. K."/>
            <person name="Rhodes N."/>
            <person name="Thang M."/>
            <person name="Chan C."/>
        </authorList>
    </citation>
    <scope>NUCLEOTIDE SEQUENCE</scope>
</reference>
<dbReference type="AlphaFoldDB" id="A0A812T8D0"/>
<protein>
    <submittedName>
        <fullName evidence="2">NaCP60E protein</fullName>
    </submittedName>
</protein>
<dbReference type="OrthoDB" id="440616at2759"/>
<dbReference type="Proteomes" id="UP000604046">
    <property type="component" value="Unassembled WGS sequence"/>
</dbReference>
<gene>
    <name evidence="2" type="primary">NaCP60E</name>
    <name evidence="2" type="ORF">SNAT2548_LOCUS28618</name>
</gene>
<evidence type="ECO:0000313" key="2">
    <source>
        <dbReference type="EMBL" id="CAE7510947.1"/>
    </source>
</evidence>